<gene>
    <name evidence="3" type="ORF">ERS852470_00563</name>
</gene>
<dbReference type="Gene3D" id="3.10.20.320">
    <property type="entry name" value="Putative peptidoglycan bound protein (lpxtg motif)"/>
    <property type="match status" value="1"/>
</dbReference>
<name>A0A173Z5Q7_9CLOT</name>
<reference evidence="3 4" key="1">
    <citation type="submission" date="2015-09" db="EMBL/GenBank/DDBJ databases">
        <authorList>
            <consortium name="Pathogen Informatics"/>
        </authorList>
    </citation>
    <scope>NUCLEOTIDE SEQUENCE [LARGE SCALE GENOMIC DNA]</scope>
    <source>
        <strain evidence="3 4">2789STDY5834855</strain>
    </source>
</reference>
<feature type="domain" description="MucBP" evidence="2">
    <location>
        <begin position="350"/>
        <end position="410"/>
    </location>
</feature>
<accession>A0A173Z5Q7</accession>
<evidence type="ECO:0000313" key="3">
    <source>
        <dbReference type="EMBL" id="CUN71661.1"/>
    </source>
</evidence>
<dbReference type="AlphaFoldDB" id="A0A173Z5Q7"/>
<feature type="domain" description="MucBP" evidence="2">
    <location>
        <begin position="74"/>
        <end position="136"/>
    </location>
</feature>
<dbReference type="OrthoDB" id="2743766at2"/>
<dbReference type="EMBL" id="CYZV01000004">
    <property type="protein sequence ID" value="CUN71661.1"/>
    <property type="molecule type" value="Genomic_DNA"/>
</dbReference>
<proteinExistence type="predicted"/>
<organism evidence="3 4">
    <name type="scientific">Clostridium disporicum</name>
    <dbReference type="NCBI Taxonomy" id="84024"/>
    <lineage>
        <taxon>Bacteria</taxon>
        <taxon>Bacillati</taxon>
        <taxon>Bacillota</taxon>
        <taxon>Clostridia</taxon>
        <taxon>Eubacteriales</taxon>
        <taxon>Clostridiaceae</taxon>
        <taxon>Clostridium</taxon>
    </lineage>
</organism>
<dbReference type="Pfam" id="PF06458">
    <property type="entry name" value="MucBP"/>
    <property type="match status" value="5"/>
</dbReference>
<dbReference type="PROSITE" id="PS50007">
    <property type="entry name" value="PIPLC_X_DOMAIN"/>
    <property type="match status" value="1"/>
</dbReference>
<dbReference type="RefSeq" id="WP_055275351.1">
    <property type="nucleotide sequence ID" value="NZ_CYZV01000004.1"/>
</dbReference>
<evidence type="ECO:0000259" key="2">
    <source>
        <dbReference type="Pfam" id="PF06458"/>
    </source>
</evidence>
<dbReference type="Proteomes" id="UP000095558">
    <property type="component" value="Unassembled WGS sequence"/>
</dbReference>
<sequence length="1264" mass="141831">MSSLYEVSSLIALVMNKQSVLSQVLGILTRGTKIDVINISDGWAQFRYNNTNAYVKNTSLKSINNQTIVETGSVIIKYLDLDTNAEVYTSQLLNNLPLGTYNYDAPSIYGYKLTNHTPQIVNLTTVSPNQTIIFYYSRIVCSVTINYIDENTNTNISNSIFIDNLSLGSYSYGAIEIEGYSLNDVLTKTVTLTESNPNITISFKYKEILGSVVIKYLSNTTSTELLPSETINNLKLGNYTYTAKSISGYTVANSYTQTVTLTSHNPNVEVAFMYTKLYGSVTIKYIDENTGNSLASEDKYSNLEFGSYSYTAKAILDYKLISNSTQTTTISDTNLNTILIFKYAKIFGSVTIKYIDIYTDSNLKEPTIISNLPLGEYTYDSIEFHGYNIINSDTQSVTLSQITPDVTIIFEYEKIVIPADLNLNEVPYISTYYIKPIVKPGEEVLIDYYITDYYYKEYLEDDYSLTFTVTVRIEGQKDKVYPNLKAGDHQVSLGSFSTEGEQKFSILCTDKYGRNSHELFNFFLVQGDVEVKEYVMTDEDLVTYNIKNTDNYEAKKIIDLSSLTTKNSTTVKAALVEAATNIIPQSKTYVCVIADTDGDGNPNNWWGENQVVYASDYDKDKVLEESTNTRKGLQQLLDDKKAAGYNKLTLLPGTYRIDHQKQIYIPTNFTLNMNGATLKQNQFTGASSLMIEINNTINSHVINGIIEGDYFSHDYANSTNNSEWVNGVSIGGESKYSSFENLSIKNITGYGSTNGLSNSRDGSLSYTYIYPKGIGNNFKIGDIDRNTGLDLESTTRTTSDYIDISGYYDVGYISISVYLGYQGNPCGTWNLICHFYDENKKSLKSIDSYQYRRISVPLNAKYMRITILNESYPTNLSIQYFRIPTHCSFKNVKYENCRCVGMAPAAMKDMLVENCEFTNCGQSGAKCALDAEDGWDSMQDVTFKSLKFNANPNNYFLTCAGHNFIIDGQQNGKAYIWERTRSLIIKNCKNIDLTLQGGGKDNIVRHGVYRVFNNNFNSATTVNNLSKYNTASTYISGLVSHSTLSILSSASIYTDCIVSVSSKNLGYLSSIAMTNCEFTPISTFSDRYSLQFNGGHLNNYSFNNCKFNGKCQLSNNNGFYSATFSNCSFNDVFIIPSVLSNSDDLILFENCNINYTESNFIYYSPAAYTKGTYSQIKFDSCTITNSNSKSTVFIYAYAKPNGYCYFNNCTIILPSTITIFDGYPTNISYIENYTINFENSSLLSDIKLISDNYKSNSNIKINII</sequence>
<dbReference type="Gene3D" id="2.30.30.40">
    <property type="entry name" value="SH3 Domains"/>
    <property type="match status" value="1"/>
</dbReference>
<dbReference type="InterPro" id="IPR009459">
    <property type="entry name" value="MucBP_dom"/>
</dbReference>
<feature type="domain" description="MucBP" evidence="2">
    <location>
        <begin position="212"/>
        <end position="275"/>
    </location>
</feature>
<evidence type="ECO:0000256" key="1">
    <source>
        <dbReference type="ARBA" id="ARBA00022737"/>
    </source>
</evidence>
<protein>
    <recommendedName>
        <fullName evidence="2">MucBP domain-containing protein</fullName>
    </recommendedName>
</protein>
<keyword evidence="1" id="KW-0677">Repeat</keyword>
<dbReference type="InterPro" id="IPR012334">
    <property type="entry name" value="Pectin_lyas_fold"/>
</dbReference>
<evidence type="ECO:0000313" key="4">
    <source>
        <dbReference type="Proteomes" id="UP000095558"/>
    </source>
</evidence>
<feature type="domain" description="MucBP" evidence="2">
    <location>
        <begin position="143"/>
        <end position="201"/>
    </location>
</feature>
<feature type="domain" description="MucBP" evidence="2">
    <location>
        <begin position="281"/>
        <end position="337"/>
    </location>
</feature>
<dbReference type="Gene3D" id="2.160.20.10">
    <property type="entry name" value="Single-stranded right-handed beta-helix, Pectin lyase-like"/>
    <property type="match status" value="1"/>
</dbReference>